<comment type="caution">
    <text evidence="1">The sequence shown here is derived from an EMBL/GenBank/DDBJ whole genome shotgun (WGS) entry which is preliminary data.</text>
</comment>
<dbReference type="InterPro" id="IPR038213">
    <property type="entry name" value="IFI6/IFI27-like_sf"/>
</dbReference>
<evidence type="ECO:0000313" key="2">
    <source>
        <dbReference type="Proteomes" id="UP001498398"/>
    </source>
</evidence>
<evidence type="ECO:0000313" key="1">
    <source>
        <dbReference type="EMBL" id="KAK7457191.1"/>
    </source>
</evidence>
<dbReference type="EMBL" id="JBANRG010000020">
    <property type="protein sequence ID" value="KAK7457191.1"/>
    <property type="molecule type" value="Genomic_DNA"/>
</dbReference>
<reference evidence="1 2" key="1">
    <citation type="submission" date="2024-01" db="EMBL/GenBank/DDBJ databases">
        <title>A draft genome for the cacao thread blight pathogen Marasmiellus scandens.</title>
        <authorList>
            <person name="Baruah I.K."/>
            <person name="Leung J."/>
            <person name="Bukari Y."/>
            <person name="Amoako-Attah I."/>
            <person name="Meinhardt L.W."/>
            <person name="Bailey B.A."/>
            <person name="Cohen S.P."/>
        </authorList>
    </citation>
    <scope>NUCLEOTIDE SEQUENCE [LARGE SCALE GENOMIC DNA]</scope>
    <source>
        <strain evidence="1 2">GH-19</strain>
    </source>
</reference>
<proteinExistence type="predicted"/>
<gene>
    <name evidence="1" type="ORF">VKT23_010489</name>
</gene>
<sequence length="267" mass="29173">MSRITQQTSISTDINTLKSIITSTVTSPGLQALRTQLGSRSFERRCSRSKFSKFPCDFRILDAELNLNNSSNPFSIDLSNELQSIMDQFQEDFPAPSTASNHDERVQLIETFMDRIENGLVDVMGRYGVSEEDTKDNFAGIKSGIKTALVLLGDLAEQHSCILEAVLFSATIFFIPEAWIFRPILSCFGFGPFGPVKGTTFSRSAAAWAQSRFFGAAVDSGSWFSRLQQAAMGGWTLSNLPKIVLSVGVAIGSCCGLSCCGKRSKCL</sequence>
<keyword evidence="2" id="KW-1185">Reference proteome</keyword>
<dbReference type="Gene3D" id="6.10.110.10">
    <property type="match status" value="1"/>
</dbReference>
<protein>
    <submittedName>
        <fullName evidence="1">Uncharacterized protein</fullName>
    </submittedName>
</protein>
<organism evidence="1 2">
    <name type="scientific">Marasmiellus scandens</name>
    <dbReference type="NCBI Taxonomy" id="2682957"/>
    <lineage>
        <taxon>Eukaryota</taxon>
        <taxon>Fungi</taxon>
        <taxon>Dikarya</taxon>
        <taxon>Basidiomycota</taxon>
        <taxon>Agaricomycotina</taxon>
        <taxon>Agaricomycetes</taxon>
        <taxon>Agaricomycetidae</taxon>
        <taxon>Agaricales</taxon>
        <taxon>Marasmiineae</taxon>
        <taxon>Omphalotaceae</taxon>
        <taxon>Marasmiellus</taxon>
    </lineage>
</organism>
<name>A0ABR1JH11_9AGAR</name>
<accession>A0ABR1JH11</accession>
<dbReference type="Proteomes" id="UP001498398">
    <property type="component" value="Unassembled WGS sequence"/>
</dbReference>